<dbReference type="Gene3D" id="3.40.50.300">
    <property type="entry name" value="P-loop containing nucleotide triphosphate hydrolases"/>
    <property type="match status" value="1"/>
</dbReference>
<dbReference type="HOGENOM" id="CLU_014324_0_0_6"/>
<dbReference type="GO" id="GO:0015421">
    <property type="term" value="F:ABC-type oligopeptide transporter activity"/>
    <property type="evidence" value="ECO:0007669"/>
    <property type="project" value="TreeGrafter"/>
</dbReference>
<dbReference type="InterPro" id="IPR036640">
    <property type="entry name" value="ABC1_TM_sf"/>
</dbReference>
<accession>J5KBU5</accession>
<evidence type="ECO:0000256" key="4">
    <source>
        <dbReference type="ARBA" id="ARBA00022692"/>
    </source>
</evidence>
<dbReference type="Pfam" id="PF00664">
    <property type="entry name" value="ABC_membrane"/>
    <property type="match status" value="1"/>
</dbReference>
<keyword evidence="3" id="KW-1003">Cell membrane</keyword>
<dbReference type="PANTHER" id="PTHR43394:SF1">
    <property type="entry name" value="ATP-BINDING CASSETTE SUB-FAMILY B MEMBER 10, MITOCHONDRIAL"/>
    <property type="match status" value="1"/>
</dbReference>
<evidence type="ECO:0000256" key="6">
    <source>
        <dbReference type="ARBA" id="ARBA00022840"/>
    </source>
</evidence>
<feature type="transmembrane region" description="Helical" evidence="13">
    <location>
        <begin position="20"/>
        <end position="38"/>
    </location>
</feature>
<evidence type="ECO:0000256" key="2">
    <source>
        <dbReference type="ARBA" id="ARBA00022448"/>
    </source>
</evidence>
<comment type="subcellular location">
    <subcellularLocation>
        <location evidence="1">Cell membrane</location>
        <topology evidence="1">Multi-pass membrane protein</topology>
    </subcellularLocation>
</comment>
<comment type="function">
    <text evidence="11">Transfers the gamma-phosphate of ATP to the 4'-position of a tetraacyldisaccharide 1-phosphate intermediate (termed DS-1-P) to form tetraacyldisaccharide 1,4'-bis-phosphate (lipid IVA).</text>
</comment>
<dbReference type="PROSITE" id="PS50929">
    <property type="entry name" value="ABC_TM1F"/>
    <property type="match status" value="1"/>
</dbReference>
<feature type="domain" description="ABC transporter" evidence="14">
    <location>
        <begin position="333"/>
        <end position="567"/>
    </location>
</feature>
<dbReference type="SMART" id="SM00382">
    <property type="entry name" value="AAA"/>
    <property type="match status" value="1"/>
</dbReference>
<dbReference type="PROSITE" id="PS00211">
    <property type="entry name" value="ABC_TRANSPORTER_1"/>
    <property type="match status" value="1"/>
</dbReference>
<gene>
    <name evidence="11" type="primary">lpxK</name>
    <name evidence="16" type="ORF">NT02SARS_1121</name>
</gene>
<keyword evidence="5 11" id="KW-0547">Nucleotide-binding</keyword>
<evidence type="ECO:0000256" key="1">
    <source>
        <dbReference type="ARBA" id="ARBA00004651"/>
    </source>
</evidence>
<dbReference type="GO" id="GO:0016887">
    <property type="term" value="F:ATP hydrolysis activity"/>
    <property type="evidence" value="ECO:0007669"/>
    <property type="project" value="InterPro"/>
</dbReference>
<proteinExistence type="inferred from homology"/>
<dbReference type="GO" id="GO:0009029">
    <property type="term" value="F:lipid-A 4'-kinase activity"/>
    <property type="evidence" value="ECO:0007669"/>
    <property type="project" value="UniProtKB-UniRule"/>
</dbReference>
<dbReference type="Pfam" id="PF00005">
    <property type="entry name" value="ABC_tran"/>
    <property type="match status" value="1"/>
</dbReference>
<dbReference type="PROSITE" id="PS50893">
    <property type="entry name" value="ABC_TRANSPORTER_2"/>
    <property type="match status" value="1"/>
</dbReference>
<evidence type="ECO:0000256" key="11">
    <source>
        <dbReference type="HAMAP-Rule" id="MF_00409"/>
    </source>
</evidence>
<dbReference type="AlphaFoldDB" id="J5KBU5"/>
<dbReference type="SUPFAM" id="SSF90123">
    <property type="entry name" value="ABC transporter transmembrane region"/>
    <property type="match status" value="1"/>
</dbReference>
<comment type="similarity">
    <text evidence="11">Belongs to the LpxK family.</text>
</comment>
<evidence type="ECO:0000259" key="14">
    <source>
        <dbReference type="PROSITE" id="PS50893"/>
    </source>
</evidence>
<evidence type="ECO:0000313" key="17">
    <source>
        <dbReference type="Proteomes" id="UP000010116"/>
    </source>
</evidence>
<dbReference type="NCBIfam" id="TIGR02203">
    <property type="entry name" value="MsbA_lipidA"/>
    <property type="match status" value="1"/>
</dbReference>
<dbReference type="Pfam" id="PF02606">
    <property type="entry name" value="LpxK"/>
    <property type="match status" value="1"/>
</dbReference>
<keyword evidence="11" id="KW-0443">Lipid metabolism</keyword>
<dbReference type="Gene3D" id="1.20.1560.10">
    <property type="entry name" value="ABC transporter type 1, transmembrane domain"/>
    <property type="match status" value="1"/>
</dbReference>
<feature type="domain" description="ABC transmembrane type-1" evidence="15">
    <location>
        <begin position="21"/>
        <end position="302"/>
    </location>
</feature>
<dbReference type="GO" id="GO:0034040">
    <property type="term" value="F:ATPase-coupled lipid transmembrane transporter activity"/>
    <property type="evidence" value="ECO:0007669"/>
    <property type="project" value="InterPro"/>
</dbReference>
<protein>
    <recommendedName>
        <fullName evidence="11 12">Tetraacyldisaccharide 4'-kinase</fullName>
        <ecNumber evidence="11 12">2.7.1.130</ecNumber>
    </recommendedName>
    <alternativeName>
        <fullName evidence="11">Lipid A 4'-kinase</fullName>
    </alternativeName>
</protein>
<feature type="binding site" evidence="11">
    <location>
        <begin position="652"/>
        <end position="659"/>
    </location>
    <ligand>
        <name>ATP</name>
        <dbReference type="ChEBI" id="CHEBI:30616"/>
    </ligand>
</feature>
<dbReference type="InterPro" id="IPR003593">
    <property type="entry name" value="AAA+_ATPase"/>
</dbReference>
<evidence type="ECO:0000256" key="7">
    <source>
        <dbReference type="ARBA" id="ARBA00022967"/>
    </source>
</evidence>
<dbReference type="GO" id="GO:0005886">
    <property type="term" value="C:plasma membrane"/>
    <property type="evidence" value="ECO:0007669"/>
    <property type="project" value="UniProtKB-SubCell"/>
</dbReference>
<evidence type="ECO:0000259" key="15">
    <source>
        <dbReference type="PROSITE" id="PS50929"/>
    </source>
</evidence>
<evidence type="ECO:0000256" key="12">
    <source>
        <dbReference type="NCBIfam" id="TIGR00682"/>
    </source>
</evidence>
<evidence type="ECO:0000256" key="3">
    <source>
        <dbReference type="ARBA" id="ARBA00022475"/>
    </source>
</evidence>
<evidence type="ECO:0000256" key="5">
    <source>
        <dbReference type="ARBA" id="ARBA00022741"/>
    </source>
</evidence>
<dbReference type="Proteomes" id="UP000010116">
    <property type="component" value="Unassembled WGS sequence"/>
</dbReference>
<dbReference type="GO" id="GO:0005524">
    <property type="term" value="F:ATP binding"/>
    <property type="evidence" value="ECO:0007669"/>
    <property type="project" value="UniProtKB-UniRule"/>
</dbReference>
<evidence type="ECO:0000313" key="16">
    <source>
        <dbReference type="EMBL" id="EJP72713.1"/>
    </source>
</evidence>
<keyword evidence="11" id="KW-0808">Transferase</keyword>
<dbReference type="FunFam" id="3.40.50.300:FF:000218">
    <property type="entry name" value="Multidrug ABC transporter ATP-binding protein"/>
    <property type="match status" value="1"/>
</dbReference>
<dbReference type="UniPathway" id="UPA00359">
    <property type="reaction ID" value="UER00482"/>
</dbReference>
<dbReference type="EMBL" id="JH611190">
    <property type="protein sequence ID" value="EJP72713.1"/>
    <property type="molecule type" value="Genomic_DNA"/>
</dbReference>
<keyword evidence="4 13" id="KW-0812">Transmembrane</keyword>
<feature type="transmembrane region" description="Helical" evidence="13">
    <location>
        <begin position="58"/>
        <end position="80"/>
    </location>
</feature>
<keyword evidence="2" id="KW-0813">Transport</keyword>
<name>J5KBU5_9GAMM</name>
<evidence type="ECO:0000256" key="13">
    <source>
        <dbReference type="SAM" id="Phobius"/>
    </source>
</evidence>
<dbReference type="SUPFAM" id="SSF52540">
    <property type="entry name" value="P-loop containing nucleoside triphosphate hydrolases"/>
    <property type="match status" value="2"/>
</dbReference>
<dbReference type="InterPro" id="IPR027417">
    <property type="entry name" value="P-loop_NTPase"/>
</dbReference>
<dbReference type="InterPro" id="IPR011527">
    <property type="entry name" value="ABC1_TM_dom"/>
</dbReference>
<keyword evidence="8 13" id="KW-1133">Transmembrane helix</keyword>
<sequence>MKQSNLKRLLSYTFRYKWSFLISIFGFIAFASADIAAVEWIRQIISYINQETETIHEFLALSLILIATVRGIGFFVGNYFMSRVGFGIVRDLRLELFKKLHILPKSYFDLNQSGQLINRITFTTTQVSGATSSAVKTIVREGFLLIGLFCYLLYLNYKLTLLLVITAPLIAFIVYVAGKRLKKLAKKIQTAMGDVTHIASEAVDGHVEIKSFNAESYENSRFSEANDSNRLQNLKLEATGNLATPIIQILVSISLSLIAYVALGAQLGISLDAETFVAFFTAAGLMAKPIRQLSNVNITIQKGLAAASEIFEQLDHDNENDEGSQTSSISGNIEFKNVSFAYDNSQNVLDNINLSIKENETIAIVGKSGSGKTSLANLIPRFYDHSSGEILIDNIPVRDYSLDYLRSCISIVNQSPTLFNDTIEKNIAYGDDEIDSEKVIESARRAGCIDFIENLPESFNSEIGDDGVLLSGGQRQRLAIARAFYKDSPIIILDEATSALDSESEQKVQEALEKLITNRTTIVIAHRLSTIENASKIIVLDNGKLEEIGTHEELINSDGIYKSLYKNNFQDSKKPSSVSNSTNQLLVPVYEDEGSKSFVVESWYNKSMWLYLLYPFSLIFKIISSFRKNRLQSKSLSKPKPKIPIIIVGNITIGGTGKTPLVKYIAQNLQKLGYKPGLVSRGYGGKFKETLRVDESTSVKQTGDEAQILSTLGLPFYIDKKRLRAVNKIINETDCNVIISDDGLQHYNMHRDIEILVIDGKRRFGNNLLFPAGPLRESKKRSEEVDFVINNSGPTEGDEFLMNMTPNKFVHLNSSKSYEIDKWPMHRQVHAVAGLGNPGRFFDTLERLGFDVIKHPFPDHHNFNLSDLHFLDHLPIIMTEKDATKCKGLENNKIWYLSVDADVSNQFITNLDKKLKEINNFSS</sequence>
<feature type="transmembrane region" description="Helical" evidence="13">
    <location>
        <begin position="138"/>
        <end position="155"/>
    </location>
</feature>
<dbReference type="InterPro" id="IPR011917">
    <property type="entry name" value="ABC_transpr_lipidA"/>
</dbReference>
<organism evidence="16 17">
    <name type="scientific">SAR86 cluster bacterium SAR86B</name>
    <dbReference type="NCBI Taxonomy" id="1123867"/>
    <lineage>
        <taxon>Bacteria</taxon>
        <taxon>Pseudomonadati</taxon>
        <taxon>Pseudomonadota</taxon>
        <taxon>Gammaproteobacteria</taxon>
        <taxon>SAR86 cluster</taxon>
    </lineage>
</organism>
<keyword evidence="11" id="KW-0418">Kinase</keyword>
<dbReference type="InterPro" id="IPR017871">
    <property type="entry name" value="ABC_transporter-like_CS"/>
</dbReference>
<dbReference type="InterPro" id="IPR003439">
    <property type="entry name" value="ABC_transporter-like_ATP-bd"/>
</dbReference>
<dbReference type="NCBIfam" id="TIGR00682">
    <property type="entry name" value="lpxK"/>
    <property type="match status" value="1"/>
</dbReference>
<keyword evidence="11" id="KW-0441">Lipid A biosynthesis</keyword>
<comment type="pathway">
    <text evidence="11">Glycolipid biosynthesis; lipid IV(A) biosynthesis; lipid IV(A) from (3R)-3-hydroxytetradecanoyl-[acyl-carrier-protein] and UDP-N-acetyl-alpha-D-glucosamine: step 6/6.</text>
</comment>
<dbReference type="CDD" id="cd18552">
    <property type="entry name" value="ABC_6TM_MsbA_like"/>
    <property type="match status" value="1"/>
</dbReference>
<keyword evidence="9" id="KW-0445">Lipid transport</keyword>
<feature type="transmembrane region" description="Helical" evidence="13">
    <location>
        <begin position="242"/>
        <end position="263"/>
    </location>
</feature>
<evidence type="ECO:0000256" key="8">
    <source>
        <dbReference type="ARBA" id="ARBA00022989"/>
    </source>
</evidence>
<keyword evidence="7" id="KW-1278">Translocase</keyword>
<evidence type="ECO:0000256" key="9">
    <source>
        <dbReference type="ARBA" id="ARBA00023055"/>
    </source>
</evidence>
<comment type="catalytic activity">
    <reaction evidence="11">
        <text>a lipid A disaccharide + ATP = a lipid IVA + ADP + H(+)</text>
        <dbReference type="Rhea" id="RHEA:67840"/>
        <dbReference type="ChEBI" id="CHEBI:15378"/>
        <dbReference type="ChEBI" id="CHEBI:30616"/>
        <dbReference type="ChEBI" id="CHEBI:176343"/>
        <dbReference type="ChEBI" id="CHEBI:176425"/>
        <dbReference type="ChEBI" id="CHEBI:456216"/>
        <dbReference type="EC" id="2.7.1.130"/>
    </reaction>
</comment>
<dbReference type="InterPro" id="IPR003758">
    <property type="entry name" value="LpxK"/>
</dbReference>
<dbReference type="HAMAP" id="MF_00409">
    <property type="entry name" value="LpxK"/>
    <property type="match status" value="1"/>
</dbReference>
<keyword evidence="11" id="KW-0444">Lipid biosynthesis</keyword>
<dbReference type="GO" id="GO:0009245">
    <property type="term" value="P:lipid A biosynthetic process"/>
    <property type="evidence" value="ECO:0007669"/>
    <property type="project" value="UniProtKB-UniRule"/>
</dbReference>
<keyword evidence="10 13" id="KW-0472">Membrane</keyword>
<evidence type="ECO:0000256" key="10">
    <source>
        <dbReference type="ARBA" id="ARBA00023136"/>
    </source>
</evidence>
<reference evidence="16 17" key="1">
    <citation type="journal article" date="2012" name="ISME J.">
        <title>Genomic insights to SAR86, an abundant and uncultivated marine bacterial lineage.</title>
        <authorList>
            <person name="Dupont C.L."/>
            <person name="Rusch D.B."/>
            <person name="Yooseph S."/>
            <person name="Lombardo M.J."/>
            <person name="Richter R.A."/>
            <person name="Valas R."/>
            <person name="Novotny M."/>
            <person name="Yee-Greenbaum J."/>
            <person name="Selengut J.D."/>
            <person name="Haft D.H."/>
            <person name="Halpern A.L."/>
            <person name="Lasken R.S."/>
            <person name="Nealson K."/>
            <person name="Friedman R."/>
            <person name="Venter J.C."/>
        </authorList>
    </citation>
    <scope>NUCLEOTIDE SEQUENCE [LARGE SCALE GENOMIC DNA]</scope>
</reference>
<dbReference type="InterPro" id="IPR039421">
    <property type="entry name" value="Type_1_exporter"/>
</dbReference>
<dbReference type="EC" id="2.7.1.130" evidence="11 12"/>
<keyword evidence="6 11" id="KW-0067">ATP-binding</keyword>
<feature type="transmembrane region" description="Helical" evidence="13">
    <location>
        <begin position="161"/>
        <end position="178"/>
    </location>
</feature>
<dbReference type="PANTHER" id="PTHR43394">
    <property type="entry name" value="ATP-DEPENDENT PERMEASE MDL1, MITOCHONDRIAL"/>
    <property type="match status" value="1"/>
</dbReference>